<keyword evidence="11" id="KW-1185">Reference proteome</keyword>
<dbReference type="SUPFAM" id="SSF51011">
    <property type="entry name" value="Glycosyl hydrolase domain"/>
    <property type="match status" value="1"/>
</dbReference>
<dbReference type="STRING" id="71784.A0A1Y2AUC9"/>
<dbReference type="Gene3D" id="2.60.40.1180">
    <property type="entry name" value="Golgi alpha-mannosidase II"/>
    <property type="match status" value="1"/>
</dbReference>
<dbReference type="PANTHER" id="PTHR43576">
    <property type="entry name" value="ALPHA-L-ARABINOFURANOSIDASE C-RELATED"/>
    <property type="match status" value="1"/>
</dbReference>
<evidence type="ECO:0000256" key="3">
    <source>
        <dbReference type="ARBA" id="ARBA00007186"/>
    </source>
</evidence>
<dbReference type="GO" id="GO:0046373">
    <property type="term" value="P:L-arabinose metabolic process"/>
    <property type="evidence" value="ECO:0007669"/>
    <property type="project" value="InterPro"/>
</dbReference>
<comment type="catalytic activity">
    <reaction evidence="1">
        <text>Hydrolysis of terminal non-reducing alpha-L-arabinofuranoside residues in alpha-L-arabinosides.</text>
        <dbReference type="EC" id="3.2.1.55"/>
    </reaction>
</comment>
<evidence type="ECO:0000256" key="2">
    <source>
        <dbReference type="ARBA" id="ARBA00004834"/>
    </source>
</evidence>
<evidence type="ECO:0000256" key="6">
    <source>
        <dbReference type="ARBA" id="ARBA00023277"/>
    </source>
</evidence>
<dbReference type="InParanoid" id="A0A1Y2AUC9"/>
<dbReference type="GO" id="GO:0031222">
    <property type="term" value="P:arabinan catabolic process"/>
    <property type="evidence" value="ECO:0007669"/>
    <property type="project" value="UniProtKB-UniPathway"/>
</dbReference>
<evidence type="ECO:0000313" key="10">
    <source>
        <dbReference type="EMBL" id="ORY25535.1"/>
    </source>
</evidence>
<feature type="domain" description="Alpha-L-arabinofuranosidase C-terminal" evidence="9">
    <location>
        <begin position="353"/>
        <end position="552"/>
    </location>
</feature>
<dbReference type="Pfam" id="PF06964">
    <property type="entry name" value="Alpha-L-AF_C"/>
    <property type="match status" value="1"/>
</dbReference>
<comment type="caution">
    <text evidence="10">The sequence shown here is derived from an EMBL/GenBank/DDBJ whole genome shotgun (WGS) entry which is preliminary data.</text>
</comment>
<evidence type="ECO:0000259" key="9">
    <source>
        <dbReference type="SMART" id="SM00813"/>
    </source>
</evidence>
<dbReference type="SMART" id="SM00813">
    <property type="entry name" value="Alpha-L-AF_C"/>
    <property type="match status" value="1"/>
</dbReference>
<evidence type="ECO:0000256" key="7">
    <source>
        <dbReference type="ARBA" id="ARBA00023295"/>
    </source>
</evidence>
<proteinExistence type="inferred from homology"/>
<dbReference type="InterPro" id="IPR013780">
    <property type="entry name" value="Glyco_hydro_b"/>
</dbReference>
<comment type="pathway">
    <text evidence="2">Glycan metabolism; L-arabinan degradation.</text>
</comment>
<evidence type="ECO:0000256" key="5">
    <source>
        <dbReference type="ARBA" id="ARBA00022801"/>
    </source>
</evidence>
<dbReference type="SUPFAM" id="SSF51445">
    <property type="entry name" value="(Trans)glycosidases"/>
    <property type="match status" value="1"/>
</dbReference>
<sequence length="563" mass="63497">MASHPPHDSVLQSLMLTGPGNFPLKPSHPSTLTPFPLDLNAKSLVHPNEEPITDKLYAGFLEHLGRCIYGGIVDNPKAPSPKELLEKQDDGKEFTKGRLGFRKDVMKILAKDGELEIPMLRWPGGNFVSNYHWQDGIGPIEKRPKRIELAWLSDESNIFGTDEFIDYCRATGCEPYLCLNMGTGTYEEALAWLEYCNGKGDTHWANLRRKHTGRDEPHNIKYWGLGNEMWGPWQVGHLSPTDYAKKAKQWAHGLKLVDPTIKLVSCGETGASQWDREIIETLIPYADLHSIHFYTMLGHDKASSVPGFEYEKNVFGPAAAEKHIDVCKSLIDMANIGRSWQKQPARDMKICFDEWNVWDEVKAYGSVGLEQTYDYTDMLGFCAWLNVLVRKHKDIGIACLAQSVNVISPLMTSPDGILKQTLYHPLKLFSTYMKNGHLLQLPSMPDVYDGPTYPVYIQQGLYKPSYIDMVAVLVKTANGASIRLSVLNRHPEASWKVDAAFSGFKVDKVEVHEIYSDDLDAVNTFEKPDTVIPKIETLKAAERTGYEVKKHSWAFFIFDGTLA</sequence>
<evidence type="ECO:0000256" key="4">
    <source>
        <dbReference type="ARBA" id="ARBA00012670"/>
    </source>
</evidence>
<evidence type="ECO:0000256" key="8">
    <source>
        <dbReference type="ARBA" id="ARBA00037415"/>
    </source>
</evidence>
<dbReference type="InterPro" id="IPR017853">
    <property type="entry name" value="GH"/>
</dbReference>
<accession>A0A1Y2AUC9</accession>
<keyword evidence="7" id="KW-0326">Glycosidase</keyword>
<gene>
    <name evidence="10" type="ORF">BCR39DRAFT_543903</name>
</gene>
<evidence type="ECO:0000256" key="1">
    <source>
        <dbReference type="ARBA" id="ARBA00001462"/>
    </source>
</evidence>
<dbReference type="Proteomes" id="UP000193986">
    <property type="component" value="Unassembled WGS sequence"/>
</dbReference>
<organism evidence="10 11">
    <name type="scientific">Naematelia encephala</name>
    <dbReference type="NCBI Taxonomy" id="71784"/>
    <lineage>
        <taxon>Eukaryota</taxon>
        <taxon>Fungi</taxon>
        <taxon>Dikarya</taxon>
        <taxon>Basidiomycota</taxon>
        <taxon>Agaricomycotina</taxon>
        <taxon>Tremellomycetes</taxon>
        <taxon>Tremellales</taxon>
        <taxon>Naemateliaceae</taxon>
        <taxon>Naematelia</taxon>
    </lineage>
</organism>
<name>A0A1Y2AUC9_9TREE</name>
<dbReference type="PANTHER" id="PTHR43576:SF3">
    <property type="entry name" value="ALPHA-L-ARABINOFURANOSIDASE C"/>
    <property type="match status" value="1"/>
</dbReference>
<dbReference type="OrthoDB" id="3032304at2759"/>
<dbReference type="InterPro" id="IPR055235">
    <property type="entry name" value="ASD1_cat"/>
</dbReference>
<evidence type="ECO:0000313" key="11">
    <source>
        <dbReference type="Proteomes" id="UP000193986"/>
    </source>
</evidence>
<keyword evidence="5 10" id="KW-0378">Hydrolase</keyword>
<dbReference type="Gene3D" id="3.20.20.80">
    <property type="entry name" value="Glycosidases"/>
    <property type="match status" value="1"/>
</dbReference>
<comment type="function">
    <text evidence="8">Alpha-L-arabinofuranosidase involved in the degradation of arabinoxylan, a major component of plant hemicellulose. Acts only on small linear 1,5-alpha-linked L-arabinofuranosyl oligosaccharides.</text>
</comment>
<dbReference type="GO" id="GO:0046556">
    <property type="term" value="F:alpha-L-arabinofuranosidase activity"/>
    <property type="evidence" value="ECO:0007669"/>
    <property type="project" value="UniProtKB-EC"/>
</dbReference>
<protein>
    <recommendedName>
        <fullName evidence="4">non-reducing end alpha-L-arabinofuranosidase</fullName>
        <ecNumber evidence="4">3.2.1.55</ecNumber>
    </recommendedName>
</protein>
<comment type="similarity">
    <text evidence="3">Belongs to the glycosyl hydrolase 51 family.</text>
</comment>
<keyword evidence="6" id="KW-0119">Carbohydrate metabolism</keyword>
<dbReference type="InterPro" id="IPR010720">
    <property type="entry name" value="Alpha-L-AF_C"/>
</dbReference>
<reference evidence="10 11" key="1">
    <citation type="submission" date="2016-07" db="EMBL/GenBank/DDBJ databases">
        <title>Pervasive Adenine N6-methylation of Active Genes in Fungi.</title>
        <authorList>
            <consortium name="DOE Joint Genome Institute"/>
            <person name="Mondo S.J."/>
            <person name="Dannebaum R.O."/>
            <person name="Kuo R.C."/>
            <person name="Labutti K."/>
            <person name="Haridas S."/>
            <person name="Kuo A."/>
            <person name="Salamov A."/>
            <person name="Ahrendt S.R."/>
            <person name="Lipzen A."/>
            <person name="Sullivan W."/>
            <person name="Andreopoulos W.B."/>
            <person name="Clum A."/>
            <person name="Lindquist E."/>
            <person name="Daum C."/>
            <person name="Ramamoorthy G.K."/>
            <person name="Gryganskyi A."/>
            <person name="Culley D."/>
            <person name="Magnuson J.K."/>
            <person name="James T.Y."/>
            <person name="O'Malley M.A."/>
            <person name="Stajich J.E."/>
            <person name="Spatafora J.W."/>
            <person name="Visel A."/>
            <person name="Grigoriev I.V."/>
        </authorList>
    </citation>
    <scope>NUCLEOTIDE SEQUENCE [LARGE SCALE GENOMIC DNA]</scope>
    <source>
        <strain evidence="10 11">68-887.2</strain>
    </source>
</reference>
<dbReference type="EMBL" id="MCFC01000056">
    <property type="protein sequence ID" value="ORY25535.1"/>
    <property type="molecule type" value="Genomic_DNA"/>
</dbReference>
<dbReference type="AlphaFoldDB" id="A0A1Y2AUC9"/>
<dbReference type="Pfam" id="PF22848">
    <property type="entry name" value="ASD1_dom"/>
    <property type="match status" value="1"/>
</dbReference>
<dbReference type="UniPathway" id="UPA00667"/>
<dbReference type="EC" id="3.2.1.55" evidence="4"/>